<sequence length="80" mass="8056">MAAGLVRSSLLRSVTVGCSGVQSIVGEDLKIGSGPVGSARLSSGPIGSCLEPVWSGPVRSGRFLSVGYGRVGLDRVRSGP</sequence>
<name>A0A835UQ84_VANPL</name>
<organism evidence="2 4">
    <name type="scientific">Vanilla planifolia</name>
    <name type="common">Vanilla</name>
    <dbReference type="NCBI Taxonomy" id="51239"/>
    <lineage>
        <taxon>Eukaryota</taxon>
        <taxon>Viridiplantae</taxon>
        <taxon>Streptophyta</taxon>
        <taxon>Embryophyta</taxon>
        <taxon>Tracheophyta</taxon>
        <taxon>Spermatophyta</taxon>
        <taxon>Magnoliopsida</taxon>
        <taxon>Liliopsida</taxon>
        <taxon>Asparagales</taxon>
        <taxon>Orchidaceae</taxon>
        <taxon>Vanilloideae</taxon>
        <taxon>Vanilleae</taxon>
        <taxon>Vanilla</taxon>
    </lineage>
</organism>
<protein>
    <submittedName>
        <fullName evidence="2">Uncharacterized protein</fullName>
    </submittedName>
</protein>
<dbReference type="EMBL" id="JADCNM010000009">
    <property type="protein sequence ID" value="KAG0467741.1"/>
    <property type="molecule type" value="Genomic_DNA"/>
</dbReference>
<evidence type="ECO:0000313" key="4">
    <source>
        <dbReference type="Proteomes" id="UP000639772"/>
    </source>
</evidence>
<evidence type="ECO:0000313" key="1">
    <source>
        <dbReference type="EMBL" id="KAG0466060.1"/>
    </source>
</evidence>
<comment type="caution">
    <text evidence="2">The sequence shown here is derived from an EMBL/GenBank/DDBJ whole genome shotgun (WGS) entry which is preliminary data.</text>
</comment>
<dbReference type="EMBL" id="JADCNL010000009">
    <property type="protein sequence ID" value="KAG0466060.1"/>
    <property type="molecule type" value="Genomic_DNA"/>
</dbReference>
<dbReference type="Proteomes" id="UP000636800">
    <property type="component" value="Unassembled WGS sequence"/>
</dbReference>
<accession>A0A835UQ84</accession>
<feature type="non-terminal residue" evidence="2">
    <location>
        <position position="80"/>
    </location>
</feature>
<reference evidence="3 4" key="1">
    <citation type="journal article" date="2020" name="Nat. Food">
        <title>A phased Vanilla planifolia genome enables genetic improvement of flavour and production.</title>
        <authorList>
            <person name="Hasing T."/>
            <person name="Tang H."/>
            <person name="Brym M."/>
            <person name="Khazi F."/>
            <person name="Huang T."/>
            <person name="Chambers A.H."/>
        </authorList>
    </citation>
    <scope>NUCLEOTIDE SEQUENCE [LARGE SCALE GENOMIC DNA]</scope>
    <source>
        <tissue evidence="2">Leaf</tissue>
    </source>
</reference>
<evidence type="ECO:0000313" key="2">
    <source>
        <dbReference type="EMBL" id="KAG0467741.1"/>
    </source>
</evidence>
<dbReference type="AlphaFoldDB" id="A0A835UQ84"/>
<proteinExistence type="predicted"/>
<keyword evidence="3" id="KW-1185">Reference proteome</keyword>
<evidence type="ECO:0000313" key="3">
    <source>
        <dbReference type="Proteomes" id="UP000636800"/>
    </source>
</evidence>
<dbReference type="Proteomes" id="UP000639772">
    <property type="component" value="Chromosome 9"/>
</dbReference>
<gene>
    <name evidence="2" type="ORF">HPP92_017069</name>
    <name evidence="1" type="ORF">HPP92_017640</name>
</gene>